<comment type="caution">
    <text evidence="6">The sequence shown here is derived from an EMBL/GenBank/DDBJ whole genome shotgun (WGS) entry which is preliminary data.</text>
</comment>
<evidence type="ECO:0000313" key="6">
    <source>
        <dbReference type="EMBL" id="MBS2967511.1"/>
    </source>
</evidence>
<dbReference type="RefSeq" id="WP_211556007.1">
    <property type="nucleotide sequence ID" value="NZ_JAGVRK010000001.1"/>
</dbReference>
<protein>
    <recommendedName>
        <fullName evidence="2">Probable nitronate monooxygenase</fullName>
    </recommendedName>
</protein>
<comment type="function">
    <text evidence="1">Nitronate monooxygenase that uses molecular oxygen to catalyze the oxidative denitrification of alkyl nitronates. Acts on propionate 3-nitronate (P3N), the presumed physiological substrate. Probably functions in the detoxification of P3N, a metabolic poison produced by plants and fungi as a defense mechanism.</text>
</comment>
<dbReference type="PANTHER" id="PTHR32332:SF20">
    <property type="entry name" value="2-NITROPROPANE DIOXYGENASE-LIKE PROTEIN"/>
    <property type="match status" value="1"/>
</dbReference>
<dbReference type="Gene3D" id="3.20.20.70">
    <property type="entry name" value="Aldolase class I"/>
    <property type="match status" value="1"/>
</dbReference>
<dbReference type="SUPFAM" id="SSF51412">
    <property type="entry name" value="Inosine monophosphate dehydrogenase (IMPDH)"/>
    <property type="match status" value="1"/>
</dbReference>
<dbReference type="InterPro" id="IPR013785">
    <property type="entry name" value="Aldolase_TIM"/>
</dbReference>
<organism evidence="6 7">
    <name type="scientific">Metabacillus flavus</name>
    <dbReference type="NCBI Taxonomy" id="2823519"/>
    <lineage>
        <taxon>Bacteria</taxon>
        <taxon>Bacillati</taxon>
        <taxon>Bacillota</taxon>
        <taxon>Bacilli</taxon>
        <taxon>Bacillales</taxon>
        <taxon>Bacillaceae</taxon>
        <taxon>Metabacillus</taxon>
    </lineage>
</organism>
<keyword evidence="7" id="KW-1185">Reference proteome</keyword>
<dbReference type="InterPro" id="IPR004136">
    <property type="entry name" value="NMO"/>
</dbReference>
<keyword evidence="5" id="KW-0560">Oxidoreductase</keyword>
<dbReference type="PANTHER" id="PTHR32332">
    <property type="entry name" value="2-NITROPROPANE DIOXYGENASE"/>
    <property type="match status" value="1"/>
</dbReference>
<dbReference type="EMBL" id="JAGVRK010000001">
    <property type="protein sequence ID" value="MBS2967511.1"/>
    <property type="molecule type" value="Genomic_DNA"/>
</dbReference>
<evidence type="ECO:0000256" key="3">
    <source>
        <dbReference type="ARBA" id="ARBA00022630"/>
    </source>
</evidence>
<dbReference type="GO" id="GO:0004497">
    <property type="term" value="F:monooxygenase activity"/>
    <property type="evidence" value="ECO:0007669"/>
    <property type="project" value="UniProtKB-KW"/>
</dbReference>
<keyword evidence="6" id="KW-0503">Monooxygenase</keyword>
<dbReference type="Pfam" id="PF03060">
    <property type="entry name" value="NMO"/>
    <property type="match status" value="2"/>
</dbReference>
<sequence length="322" mass="34297">MNRLCEILNIEVPIIQGGMGNISNAQLTAAISEAGALGTIGAGTRSPEEVERIILETKERTERPFAVNIALSVSGHAKGIAELIVKHKVHAVSLSAGNPAAFAPYFKEHGVKVLSVTASVKQARKAEAIGADAVIGEGYEAAGLNSPFETTTLTLIPQLADAVGIPVAAAGGIGDGRALAAMLALGAEGVQMGTRFIATKEAPFSPLYKERILEADDEGTMIIGRSVGRVRRVLKNPYTGLIIEREREGMTLEEYNKQTNEDFHIAGAIHGNEQEGYWNSGQIAGLIKEVPSVKDLILGMKQEMEETIGRLGVYRAQSTRIE</sequence>
<proteinExistence type="predicted"/>
<name>A0ABS5L9V4_9BACI</name>
<dbReference type="CDD" id="cd04730">
    <property type="entry name" value="NPD_like"/>
    <property type="match status" value="1"/>
</dbReference>
<keyword evidence="3" id="KW-0285">Flavoprotein</keyword>
<evidence type="ECO:0000256" key="1">
    <source>
        <dbReference type="ARBA" id="ARBA00003535"/>
    </source>
</evidence>
<accession>A0ABS5L9V4</accession>
<reference evidence="6 7" key="1">
    <citation type="submission" date="2021-04" db="EMBL/GenBank/DDBJ databases">
        <title>Metabacillus sp. strain KIGAM252 whole genome sequence.</title>
        <authorList>
            <person name="Seo M.-J."/>
            <person name="Cho E.-S."/>
            <person name="Hwang C.Y."/>
            <person name="Yoon D.J."/>
        </authorList>
    </citation>
    <scope>NUCLEOTIDE SEQUENCE [LARGE SCALE GENOMIC DNA]</scope>
    <source>
        <strain evidence="6 7">KIGAM252</strain>
    </source>
</reference>
<keyword evidence="4" id="KW-0288">FMN</keyword>
<gene>
    <name evidence="6" type="ORF">J9317_01795</name>
</gene>
<evidence type="ECO:0000313" key="7">
    <source>
        <dbReference type="Proteomes" id="UP000682403"/>
    </source>
</evidence>
<evidence type="ECO:0000256" key="4">
    <source>
        <dbReference type="ARBA" id="ARBA00022643"/>
    </source>
</evidence>
<dbReference type="Proteomes" id="UP000682403">
    <property type="component" value="Unassembled WGS sequence"/>
</dbReference>
<evidence type="ECO:0000256" key="5">
    <source>
        <dbReference type="ARBA" id="ARBA00023002"/>
    </source>
</evidence>
<evidence type="ECO:0000256" key="2">
    <source>
        <dbReference type="ARBA" id="ARBA00013457"/>
    </source>
</evidence>